<feature type="transmembrane region" description="Helical" evidence="5">
    <location>
        <begin position="98"/>
        <end position="119"/>
    </location>
</feature>
<feature type="transmembrane region" description="Helical" evidence="5">
    <location>
        <begin position="328"/>
        <end position="350"/>
    </location>
</feature>
<evidence type="ECO:0000313" key="7">
    <source>
        <dbReference type="EMBL" id="KQB34155.1"/>
    </source>
</evidence>
<feature type="transmembrane region" description="Helical" evidence="5">
    <location>
        <begin position="20"/>
        <end position="46"/>
    </location>
</feature>
<keyword evidence="2 5" id="KW-0812">Transmembrane</keyword>
<dbReference type="EMBL" id="LKBG01000253">
    <property type="protein sequence ID" value="KQB34155.1"/>
    <property type="molecule type" value="Genomic_DNA"/>
</dbReference>
<feature type="transmembrane region" description="Helical" evidence="5">
    <location>
        <begin position="261"/>
        <end position="283"/>
    </location>
</feature>
<dbReference type="PANTHER" id="PTHR11432:SF3">
    <property type="entry name" value="NADH-UBIQUINONE OXIDOREDUCTASE CHAIN 1"/>
    <property type="match status" value="1"/>
</dbReference>
<keyword evidence="4 5" id="KW-0472">Membrane</keyword>
<feature type="transmembrane region" description="Helical" evidence="5">
    <location>
        <begin position="171"/>
        <end position="191"/>
    </location>
</feature>
<feature type="transmembrane region" description="Helical" evidence="5">
    <location>
        <begin position="131"/>
        <end position="150"/>
    </location>
</feature>
<evidence type="ECO:0000313" key="6">
    <source>
        <dbReference type="EMBL" id="KPV45954.1"/>
    </source>
</evidence>
<organism evidence="7 8">
    <name type="scientific">Acidiplasma aeolicum</name>
    <dbReference type="NCBI Taxonomy" id="507754"/>
    <lineage>
        <taxon>Archaea</taxon>
        <taxon>Methanobacteriati</taxon>
        <taxon>Thermoplasmatota</taxon>
        <taxon>Thermoplasmata</taxon>
        <taxon>Thermoplasmatales</taxon>
        <taxon>Ferroplasmaceae</taxon>
        <taxon>Acidiplasma</taxon>
    </lineage>
</organism>
<dbReference type="OrthoDB" id="15253at2157"/>
<dbReference type="PROSITE" id="PS00667">
    <property type="entry name" value="COMPLEX1_ND1_1"/>
    <property type="match status" value="1"/>
</dbReference>
<evidence type="ECO:0000256" key="1">
    <source>
        <dbReference type="ARBA" id="ARBA00004141"/>
    </source>
</evidence>
<evidence type="ECO:0000256" key="3">
    <source>
        <dbReference type="ARBA" id="ARBA00022989"/>
    </source>
</evidence>
<evidence type="ECO:0000313" key="9">
    <source>
        <dbReference type="Proteomes" id="UP000050515"/>
    </source>
</evidence>
<dbReference type="GO" id="GO:0003954">
    <property type="term" value="F:NADH dehydrogenase activity"/>
    <property type="evidence" value="ECO:0007669"/>
    <property type="project" value="TreeGrafter"/>
</dbReference>
<dbReference type="GeneID" id="84221544"/>
<feature type="transmembrane region" description="Helical" evidence="5">
    <location>
        <begin position="295"/>
        <end position="316"/>
    </location>
</feature>
<dbReference type="InterPro" id="IPR001694">
    <property type="entry name" value="NADH_UbQ_OxRdtase_su1/FPO"/>
</dbReference>
<dbReference type="GO" id="GO:0016020">
    <property type="term" value="C:membrane"/>
    <property type="evidence" value="ECO:0007669"/>
    <property type="project" value="UniProtKB-SubCell"/>
</dbReference>
<dbReference type="Pfam" id="PF00146">
    <property type="entry name" value="NADHdh"/>
    <property type="match status" value="1"/>
</dbReference>
<name>A0A0Q0RWA4_9ARCH</name>
<evidence type="ECO:0000256" key="5">
    <source>
        <dbReference type="SAM" id="Phobius"/>
    </source>
</evidence>
<sequence>MNLLIRIHDWFSFLGPGVSYGIAYLLETIFILIFVGISFMALIYVFRKYMARIQLRIGPNRVGKYGLLQVVADAFKLIGKESILPANRDDLAYRLAPLIIMMTTMVSFVIIPYGSLAYFGSLTITHSDVTLVLLFGVLSLLPIGEILAGISTKSNYALLGALRGVAKDVSFEVPMLISALAIIMISSRSFITGAQTYNSLSLAGIVENQVIPYGIIDPLGLLIFYISMVARASFTPFDLAESDSELITGYTTEYSGMRFGLFYIGLFGMVYLGSFFVSILYLGAYNGPASSDLGFIYLFIKTIILVLIAFLAWVSLPRIRVDKFVNLGWKYLLPISIINLVYAGLFVLYIR</sequence>
<accession>A0A0Q0RWA4</accession>
<evidence type="ECO:0000256" key="2">
    <source>
        <dbReference type="ARBA" id="ARBA00022692"/>
    </source>
</evidence>
<dbReference type="EMBL" id="LJCQ01000340">
    <property type="protein sequence ID" value="KPV45954.1"/>
    <property type="molecule type" value="Genomic_DNA"/>
</dbReference>
<comment type="caution">
    <text evidence="7">The sequence shown here is derived from an EMBL/GenBank/DDBJ whole genome shotgun (WGS) entry which is preliminary data.</text>
</comment>
<keyword evidence="3 5" id="KW-1133">Transmembrane helix</keyword>
<dbReference type="InterPro" id="IPR018086">
    <property type="entry name" value="NADH_UbQ_OxRdtase_su1_CS"/>
</dbReference>
<dbReference type="RefSeq" id="WP_048100934.1">
    <property type="nucleotide sequence ID" value="NZ_JBBYJF010000023.1"/>
</dbReference>
<gene>
    <name evidence="7" type="ORF">AOG54_01320</name>
    <name evidence="6" type="ORF">SE19_07665</name>
</gene>
<dbReference type="GO" id="GO:0009060">
    <property type="term" value="P:aerobic respiration"/>
    <property type="evidence" value="ECO:0007669"/>
    <property type="project" value="TreeGrafter"/>
</dbReference>
<feature type="transmembrane region" description="Helical" evidence="5">
    <location>
        <begin position="211"/>
        <end position="230"/>
    </location>
</feature>
<dbReference type="Proteomes" id="UP000050515">
    <property type="component" value="Unassembled WGS sequence"/>
</dbReference>
<dbReference type="PANTHER" id="PTHR11432">
    <property type="entry name" value="NADH DEHYDROGENASE SUBUNIT 1"/>
    <property type="match status" value="1"/>
</dbReference>
<reference evidence="6 9" key="1">
    <citation type="submission" date="2015-09" db="EMBL/GenBank/DDBJ databases">
        <title>Draft genome sequence of Acidiplasma aeolicum DSM 18409.</title>
        <authorList>
            <person name="Hemp J."/>
        </authorList>
    </citation>
    <scope>NUCLEOTIDE SEQUENCE [LARGE SCALE GENOMIC DNA]</scope>
    <source>
        <strain evidence="6 9">V</strain>
    </source>
</reference>
<evidence type="ECO:0000256" key="4">
    <source>
        <dbReference type="ARBA" id="ARBA00023136"/>
    </source>
</evidence>
<evidence type="ECO:0000313" key="8">
    <source>
        <dbReference type="Proteomes" id="UP000050320"/>
    </source>
</evidence>
<dbReference type="PATRIC" id="fig|507754.4.peg.755"/>
<proteinExistence type="inferred from homology"/>
<dbReference type="Proteomes" id="UP000050320">
    <property type="component" value="Unassembled WGS sequence"/>
</dbReference>
<protein>
    <submittedName>
        <fullName evidence="7">NADH dehydrogenase</fullName>
    </submittedName>
</protein>
<keyword evidence="8" id="KW-1185">Reference proteome</keyword>
<dbReference type="HAMAP" id="MF_01350">
    <property type="entry name" value="NDH1_NuoH"/>
    <property type="match status" value="1"/>
</dbReference>
<dbReference type="AlphaFoldDB" id="A0A0Q0RWA4"/>
<reference evidence="7 8" key="2">
    <citation type="submission" date="2015-09" db="EMBL/GenBank/DDBJ databases">
        <title>Heavy metals and arsenic resistance mechanisms in polyextremophilic archaea of the family Ferroplasmaceae.</title>
        <authorList>
            <person name="Bulaev A.G."/>
            <person name="Kanygina A.V."/>
        </authorList>
    </citation>
    <scope>NUCLEOTIDE SEQUENCE [LARGE SCALE GENOMIC DNA]</scope>
    <source>
        <strain evidence="7 8">VT</strain>
    </source>
</reference>
<comment type="subcellular location">
    <subcellularLocation>
        <location evidence="1">Membrane</location>
        <topology evidence="1">Multi-pass membrane protein</topology>
    </subcellularLocation>
</comment>